<dbReference type="InterPro" id="IPR036568">
    <property type="entry name" value="GGCT-like_sf"/>
</dbReference>
<reference evidence="4" key="1">
    <citation type="submission" date="2020-11" db="EMBL/GenBank/DDBJ databases">
        <authorList>
            <person name="Tran Van P."/>
        </authorList>
    </citation>
    <scope>NUCLEOTIDE SEQUENCE</scope>
</reference>
<dbReference type="SUPFAM" id="SSF110857">
    <property type="entry name" value="Gamma-glutamyl cyclotransferase-like"/>
    <property type="match status" value="1"/>
</dbReference>
<dbReference type="PANTHER" id="PTHR12510:SF4">
    <property type="entry name" value="GAMMA-GLUTAMYLAMINECYCLOTRANSFERASE"/>
    <property type="match status" value="1"/>
</dbReference>
<dbReference type="EMBL" id="OC015835">
    <property type="protein sequence ID" value="CAD7268710.1"/>
    <property type="molecule type" value="Genomic_DNA"/>
</dbReference>
<evidence type="ECO:0000313" key="4">
    <source>
        <dbReference type="EMBL" id="CAD7268710.1"/>
    </source>
</evidence>
<accession>A0A7R9G674</accession>
<evidence type="ECO:0000259" key="3">
    <source>
        <dbReference type="Pfam" id="PF06094"/>
    </source>
</evidence>
<organism evidence="4">
    <name type="scientific">Timema shepardi</name>
    <name type="common">Walking stick</name>
    <dbReference type="NCBI Taxonomy" id="629360"/>
    <lineage>
        <taxon>Eukaryota</taxon>
        <taxon>Metazoa</taxon>
        <taxon>Ecdysozoa</taxon>
        <taxon>Arthropoda</taxon>
        <taxon>Hexapoda</taxon>
        <taxon>Insecta</taxon>
        <taxon>Pterygota</taxon>
        <taxon>Neoptera</taxon>
        <taxon>Polyneoptera</taxon>
        <taxon>Phasmatodea</taxon>
        <taxon>Timematodea</taxon>
        <taxon>Timematoidea</taxon>
        <taxon>Timematidae</taxon>
        <taxon>Timema</taxon>
    </lineage>
</organism>
<dbReference type="GO" id="GO:0005829">
    <property type="term" value="C:cytosol"/>
    <property type="evidence" value="ECO:0007669"/>
    <property type="project" value="TreeGrafter"/>
</dbReference>
<dbReference type="InterPro" id="IPR039126">
    <property type="entry name" value="GGACT"/>
</dbReference>
<dbReference type="Gene3D" id="3.10.490.10">
    <property type="entry name" value="Gamma-glutamyl cyclotransferase-like"/>
    <property type="match status" value="1"/>
</dbReference>
<feature type="active site" description="Proton acceptor" evidence="1">
    <location>
        <position position="9"/>
    </location>
</feature>
<dbReference type="InterPro" id="IPR009288">
    <property type="entry name" value="AIG2-like_dom"/>
</dbReference>
<proteinExistence type="inferred from homology"/>
<gene>
    <name evidence="4" type="ORF">TSIB3V08_LOCUS12710</name>
</gene>
<sequence>MLASLDILEDHPAFYQRDIEHVRLISTEEENILKCWVYFLNKFKPEMLSLPHHENYSSTGHHGLQYLERYQRNPCYDFKQEVHL</sequence>
<name>A0A7R9G674_TIMSH</name>
<dbReference type="GO" id="GO:0061929">
    <property type="term" value="F:gamma-glutamylaminecyclotransferase activity"/>
    <property type="evidence" value="ECO:0007669"/>
    <property type="project" value="InterPro"/>
</dbReference>
<dbReference type="Pfam" id="PF06094">
    <property type="entry name" value="GGACT"/>
    <property type="match status" value="1"/>
</dbReference>
<comment type="similarity">
    <text evidence="2">Belongs to the gamma-glutamylcyclotransferase family.</text>
</comment>
<feature type="domain" description="Gamma-glutamylcyclotransferase AIG2-like" evidence="3">
    <location>
        <begin position="1"/>
        <end position="57"/>
    </location>
</feature>
<dbReference type="PANTHER" id="PTHR12510">
    <property type="entry name" value="TROPONIN C-AKIN-1 PROTEIN"/>
    <property type="match status" value="1"/>
</dbReference>
<evidence type="ECO:0000256" key="2">
    <source>
        <dbReference type="RuleBase" id="RU367036"/>
    </source>
</evidence>
<dbReference type="AlphaFoldDB" id="A0A7R9G674"/>
<protein>
    <recommendedName>
        <fullName evidence="2">Gamma-glutamylcyclotransferase family protein</fullName>
    </recommendedName>
</protein>
<evidence type="ECO:0000256" key="1">
    <source>
        <dbReference type="PIRSR" id="PIRSR639126-1"/>
    </source>
</evidence>